<name>A0AAU9K092_9CILI</name>
<dbReference type="AlphaFoldDB" id="A0AAU9K092"/>
<dbReference type="InterPro" id="IPR006590">
    <property type="entry name" value="RNA_pol_Rpb4/RPC9_core"/>
</dbReference>
<evidence type="ECO:0000256" key="3">
    <source>
        <dbReference type="ARBA" id="ARBA00025724"/>
    </source>
</evidence>
<feature type="domain" description="RNA polymerase Rpb4/RPC9 core" evidence="4">
    <location>
        <begin position="7"/>
        <end position="120"/>
    </location>
</feature>
<dbReference type="InterPro" id="IPR045222">
    <property type="entry name" value="Rpb4-like"/>
</dbReference>
<keyword evidence="2" id="KW-0539">Nucleus</keyword>
<dbReference type="Pfam" id="PF03874">
    <property type="entry name" value="RNA_pol_Rpb4"/>
    <property type="match status" value="1"/>
</dbReference>
<gene>
    <name evidence="5" type="ORF">BSTOLATCC_MIC53386</name>
</gene>
<dbReference type="GO" id="GO:0006352">
    <property type="term" value="P:DNA-templated transcription initiation"/>
    <property type="evidence" value="ECO:0007669"/>
    <property type="project" value="InterPro"/>
</dbReference>
<accession>A0AAU9K092</accession>
<dbReference type="InterPro" id="IPR038324">
    <property type="entry name" value="Rpb4/RPC9_sf"/>
</dbReference>
<evidence type="ECO:0000256" key="2">
    <source>
        <dbReference type="ARBA" id="ARBA00023242"/>
    </source>
</evidence>
<dbReference type="Proteomes" id="UP001162131">
    <property type="component" value="Unassembled WGS sequence"/>
</dbReference>
<comment type="subcellular location">
    <subcellularLocation>
        <location evidence="1">Nucleus</location>
    </subcellularLocation>
</comment>
<dbReference type="GO" id="GO:0005634">
    <property type="term" value="C:nucleus"/>
    <property type="evidence" value="ECO:0007669"/>
    <property type="project" value="UniProtKB-SubCell"/>
</dbReference>
<reference evidence="5" key="1">
    <citation type="submission" date="2021-09" db="EMBL/GenBank/DDBJ databases">
        <authorList>
            <consortium name="AG Swart"/>
            <person name="Singh M."/>
            <person name="Singh A."/>
            <person name="Seah K."/>
            <person name="Emmerich C."/>
        </authorList>
    </citation>
    <scope>NUCLEOTIDE SEQUENCE</scope>
    <source>
        <strain evidence="5">ATCC30299</strain>
    </source>
</reference>
<evidence type="ECO:0000259" key="4">
    <source>
        <dbReference type="SMART" id="SM00657"/>
    </source>
</evidence>
<dbReference type="PANTHER" id="PTHR21297">
    <property type="entry name" value="DNA-DIRECTED RNA POLYMERASE II"/>
    <property type="match status" value="1"/>
</dbReference>
<organism evidence="5 6">
    <name type="scientific">Blepharisma stoltei</name>
    <dbReference type="NCBI Taxonomy" id="1481888"/>
    <lineage>
        <taxon>Eukaryota</taxon>
        <taxon>Sar</taxon>
        <taxon>Alveolata</taxon>
        <taxon>Ciliophora</taxon>
        <taxon>Postciliodesmatophora</taxon>
        <taxon>Heterotrichea</taxon>
        <taxon>Heterotrichida</taxon>
        <taxon>Blepharismidae</taxon>
        <taxon>Blepharisma</taxon>
    </lineage>
</organism>
<dbReference type="SMART" id="SM00657">
    <property type="entry name" value="RPOL4c"/>
    <property type="match status" value="1"/>
</dbReference>
<dbReference type="GO" id="GO:0000166">
    <property type="term" value="F:nucleotide binding"/>
    <property type="evidence" value="ECO:0007669"/>
    <property type="project" value="InterPro"/>
</dbReference>
<evidence type="ECO:0000313" key="6">
    <source>
        <dbReference type="Proteomes" id="UP001162131"/>
    </source>
</evidence>
<proteinExistence type="inferred from homology"/>
<dbReference type="GO" id="GO:0030880">
    <property type="term" value="C:RNA polymerase complex"/>
    <property type="evidence" value="ECO:0007669"/>
    <property type="project" value="InterPro"/>
</dbReference>
<sequence>MEDRLGPEFANAMFLSISEVKTLLEYFKREGYMSASNNPLFEQIFAYVKRYDRFPDIQVSDQAKNMLQEHHFQDAEIAMLMNLCPHSAEEARSLIPELNRIESDEELNATLEELVRLKNL</sequence>
<keyword evidence="6" id="KW-1185">Reference proteome</keyword>
<dbReference type="InterPro" id="IPR010997">
    <property type="entry name" value="HRDC-like_sf"/>
</dbReference>
<protein>
    <recommendedName>
        <fullName evidence="4">RNA polymerase Rpb4/RPC9 core domain-containing protein</fullName>
    </recommendedName>
</protein>
<evidence type="ECO:0000313" key="5">
    <source>
        <dbReference type="EMBL" id="CAG9331311.1"/>
    </source>
</evidence>
<dbReference type="SUPFAM" id="SSF47819">
    <property type="entry name" value="HRDC-like"/>
    <property type="match status" value="1"/>
</dbReference>
<comment type="caution">
    <text evidence="5">The sequence shown here is derived from an EMBL/GenBank/DDBJ whole genome shotgun (WGS) entry which is preliminary data.</text>
</comment>
<comment type="similarity">
    <text evidence="3">Belongs to the eukaryotic RPB4 RNA polymerase subunit family.</text>
</comment>
<dbReference type="InterPro" id="IPR005574">
    <property type="entry name" value="Rpb4/RPC9"/>
</dbReference>
<dbReference type="Gene3D" id="1.20.1250.40">
    <property type="match status" value="1"/>
</dbReference>
<evidence type="ECO:0000256" key="1">
    <source>
        <dbReference type="ARBA" id="ARBA00004123"/>
    </source>
</evidence>
<dbReference type="EMBL" id="CAJZBQ010000053">
    <property type="protein sequence ID" value="CAG9331311.1"/>
    <property type="molecule type" value="Genomic_DNA"/>
</dbReference>